<dbReference type="Pfam" id="PF23282">
    <property type="entry name" value="WHD_ROQ1"/>
    <property type="match status" value="1"/>
</dbReference>
<organism evidence="3 4">
    <name type="scientific">Tanacetum coccineum</name>
    <dbReference type="NCBI Taxonomy" id="301880"/>
    <lineage>
        <taxon>Eukaryota</taxon>
        <taxon>Viridiplantae</taxon>
        <taxon>Streptophyta</taxon>
        <taxon>Embryophyta</taxon>
        <taxon>Tracheophyta</taxon>
        <taxon>Spermatophyta</taxon>
        <taxon>Magnoliopsida</taxon>
        <taxon>eudicotyledons</taxon>
        <taxon>Gunneridae</taxon>
        <taxon>Pentapetalae</taxon>
        <taxon>asterids</taxon>
        <taxon>campanulids</taxon>
        <taxon>Asterales</taxon>
        <taxon>Asteraceae</taxon>
        <taxon>Asteroideae</taxon>
        <taxon>Anthemideae</taxon>
        <taxon>Anthemidinae</taxon>
        <taxon>Tanacetum</taxon>
    </lineage>
</organism>
<dbReference type="PRINTS" id="PR00364">
    <property type="entry name" value="DISEASERSIST"/>
</dbReference>
<dbReference type="Gene3D" id="3.40.50.300">
    <property type="entry name" value="P-loop containing nucleotide triphosphate hydrolases"/>
    <property type="match status" value="1"/>
</dbReference>
<reference evidence="3" key="1">
    <citation type="journal article" date="2022" name="Int. J. Mol. Sci.">
        <title>Draft Genome of Tanacetum Coccineum: Genomic Comparison of Closely Related Tanacetum-Family Plants.</title>
        <authorList>
            <person name="Yamashiro T."/>
            <person name="Shiraishi A."/>
            <person name="Nakayama K."/>
            <person name="Satake H."/>
        </authorList>
    </citation>
    <scope>NUCLEOTIDE SEQUENCE</scope>
</reference>
<sequence>MASNFNNENDPWEYSLDIDDSDLHLTPVLRSSSSARVEPSPYTPNPVTIIPGPAGIVQLSSSTCVEPSSSTPNPARIIPGPAGVVQRAKLLRENVFILDSDGALMSTQEYMQKVVEDVGEDDDFNSGAWLSATNYVIATGGTVTGCLGDINNFLKKGKLEQVVAIVKSCSPNVLGDLNVTMKDLSGTIPGTILPKSLARVREGNFVYRIISFPRLTRATTDECRIQSGVVGEAFAKHEKEEAAGKWREYMHEAKFIKKIVQEISLELRSINFGFDEKLVGIKTRVKDVVSSLEVAIDEVRMIRIKGMGGAGKTTTARAVRIVSNGSGLKKLQEQVLSEVLNEPVYLESVNDGKNPMKARIRAIKVLLVLDDVDHINQLEALAGGPNWFKPGKNPVQGYEELSRKVVRYVAGLPLTITVLGESKEDAIRILECCGFHARIGLKVLEQRSLITISTDGRLGMHDHIEEMGKNVVRRSHPHEPNKHSHLWIDEEIEDILANDMGTEETRCLKLNMLLANKRFLGKGLGKMKKLRYLEVSNLMTFDFRITPNLKMLFLIDSSYLVELCMPVSCQKLNYLNINHSKLRTFDLGLTPNLETLSLSDCTHFVELHVSVACPNLKFLDLHKSRLRSLDLELIPNLERLDLAYSKELVEINAPVGCLKKVGYLNLSGCTTRKSRTGDGVFPGDICHPG</sequence>
<feature type="non-terminal residue" evidence="3">
    <location>
        <position position="689"/>
    </location>
</feature>
<dbReference type="InterPro" id="IPR058192">
    <property type="entry name" value="WHD_ROQ1-like"/>
</dbReference>
<dbReference type="Proteomes" id="UP001151760">
    <property type="component" value="Unassembled WGS sequence"/>
</dbReference>
<protein>
    <submittedName>
        <fullName evidence="3">Toll/interleukin-1 receptor domain-containing protein</fullName>
    </submittedName>
</protein>
<comment type="caution">
    <text evidence="3">The sequence shown here is derived from an EMBL/GenBank/DDBJ whole genome shotgun (WGS) entry which is preliminary data.</text>
</comment>
<name>A0ABQ5E820_9ASTR</name>
<reference evidence="3" key="2">
    <citation type="submission" date="2022-01" db="EMBL/GenBank/DDBJ databases">
        <authorList>
            <person name="Yamashiro T."/>
            <person name="Shiraishi A."/>
            <person name="Satake H."/>
            <person name="Nakayama K."/>
        </authorList>
    </citation>
    <scope>NUCLEOTIDE SEQUENCE</scope>
</reference>
<evidence type="ECO:0000313" key="3">
    <source>
        <dbReference type="EMBL" id="GJT47023.1"/>
    </source>
</evidence>
<dbReference type="PANTHER" id="PTHR11017:SF544">
    <property type="entry name" value="ADP-RIBOSYL CYCLASE_CYCLIC ADP-RIBOSE HYDROLASE"/>
    <property type="match status" value="1"/>
</dbReference>
<keyword evidence="1" id="KW-0677">Repeat</keyword>
<evidence type="ECO:0000256" key="1">
    <source>
        <dbReference type="ARBA" id="ARBA00022737"/>
    </source>
</evidence>
<gene>
    <name evidence="3" type="ORF">Tco_0955738</name>
</gene>
<dbReference type="EMBL" id="BQNB010016034">
    <property type="protein sequence ID" value="GJT47023.1"/>
    <property type="molecule type" value="Genomic_DNA"/>
</dbReference>
<dbReference type="Gene3D" id="3.80.10.10">
    <property type="entry name" value="Ribonuclease Inhibitor"/>
    <property type="match status" value="1"/>
</dbReference>
<dbReference type="InterPro" id="IPR032675">
    <property type="entry name" value="LRR_dom_sf"/>
</dbReference>
<proteinExistence type="predicted"/>
<evidence type="ECO:0000313" key="4">
    <source>
        <dbReference type="Proteomes" id="UP001151760"/>
    </source>
</evidence>
<accession>A0ABQ5E820</accession>
<feature type="domain" description="Disease resistance protein Roq1-like winged-helix" evidence="2">
    <location>
        <begin position="422"/>
        <end position="474"/>
    </location>
</feature>
<dbReference type="InterPro" id="IPR027417">
    <property type="entry name" value="P-loop_NTPase"/>
</dbReference>
<keyword evidence="3" id="KW-0675">Receptor</keyword>
<evidence type="ECO:0000259" key="2">
    <source>
        <dbReference type="Pfam" id="PF23282"/>
    </source>
</evidence>
<dbReference type="PANTHER" id="PTHR11017">
    <property type="entry name" value="LEUCINE-RICH REPEAT-CONTAINING PROTEIN"/>
    <property type="match status" value="1"/>
</dbReference>
<dbReference type="InterPro" id="IPR044974">
    <property type="entry name" value="Disease_R_plants"/>
</dbReference>
<dbReference type="SUPFAM" id="SSF52540">
    <property type="entry name" value="P-loop containing nucleoside triphosphate hydrolases"/>
    <property type="match status" value="1"/>
</dbReference>
<dbReference type="SUPFAM" id="SSF52058">
    <property type="entry name" value="L domain-like"/>
    <property type="match status" value="1"/>
</dbReference>
<keyword evidence="4" id="KW-1185">Reference proteome</keyword>